<gene>
    <name evidence="3" type="ORF">ABID19_002335</name>
</gene>
<dbReference type="SUPFAM" id="SSF51905">
    <property type="entry name" value="FAD/NAD(P)-binding domain"/>
    <property type="match status" value="1"/>
</dbReference>
<keyword evidence="4" id="KW-1185">Reference proteome</keyword>
<keyword evidence="1 3" id="KW-0560">Oxidoreductase</keyword>
<dbReference type="Pfam" id="PF01266">
    <property type="entry name" value="DAO"/>
    <property type="match status" value="1"/>
</dbReference>
<evidence type="ECO:0000313" key="4">
    <source>
        <dbReference type="Proteomes" id="UP001549204"/>
    </source>
</evidence>
<dbReference type="Gene3D" id="3.50.50.60">
    <property type="entry name" value="FAD/NAD(P)-binding domain"/>
    <property type="match status" value="1"/>
</dbReference>
<dbReference type="GO" id="GO:0016491">
    <property type="term" value="F:oxidoreductase activity"/>
    <property type="evidence" value="ECO:0007669"/>
    <property type="project" value="UniProtKB-KW"/>
</dbReference>
<dbReference type="PROSITE" id="PS50206">
    <property type="entry name" value="RHODANESE_3"/>
    <property type="match status" value="1"/>
</dbReference>
<protein>
    <submittedName>
        <fullName evidence="3">Gamma-glutamylputrescine oxidase</fullName>
        <ecNumber evidence="3">1.4.3.-</ecNumber>
    </submittedName>
</protein>
<feature type="domain" description="Rhodanese" evidence="2">
    <location>
        <begin position="36"/>
        <end position="87"/>
    </location>
</feature>
<dbReference type="InterPro" id="IPR036188">
    <property type="entry name" value="FAD/NAD-bd_sf"/>
</dbReference>
<dbReference type="InterPro" id="IPR006076">
    <property type="entry name" value="FAD-dep_OxRdtase"/>
</dbReference>
<dbReference type="EMBL" id="JBEPMC010000003">
    <property type="protein sequence ID" value="MET3579310.1"/>
    <property type="molecule type" value="Genomic_DNA"/>
</dbReference>
<organism evidence="3 4">
    <name type="scientific">Mesorhizobium robiniae</name>
    <dbReference type="NCBI Taxonomy" id="559315"/>
    <lineage>
        <taxon>Bacteria</taxon>
        <taxon>Pseudomonadati</taxon>
        <taxon>Pseudomonadota</taxon>
        <taxon>Alphaproteobacteria</taxon>
        <taxon>Hyphomicrobiales</taxon>
        <taxon>Phyllobacteriaceae</taxon>
        <taxon>Mesorhizobium</taxon>
    </lineage>
</organism>
<dbReference type="PANTHER" id="PTHR13847:SF281">
    <property type="entry name" value="FAD DEPENDENT OXIDOREDUCTASE DOMAIN-CONTAINING PROTEIN"/>
    <property type="match status" value="1"/>
</dbReference>
<evidence type="ECO:0000313" key="3">
    <source>
        <dbReference type="EMBL" id="MET3579310.1"/>
    </source>
</evidence>
<sequence>MGFNSRGFDSGGFNSGLDISKSYYVATANPAPDHPALQADIDADLVVVGGGCTGLSAALHAAERGLKVVLLEGGKIGWGASGRNGGQIIPGLRKGAKGLVKLYGPERARALFDLAFEARGLVLDLIERHAIDCDLRLTGHLAGAVNSSDLRDLEEEAECLATVMNFHDVEMLSAAQARGLVNTPYHGAMYEKLGGHMHPLNYTLGLARAAAAAGVAIHENSVALRLEREPAIRVSTANGSVRAKHVVLAGDALLQGLEPRVNSRIMPVGNYIIATEPLDDPSDVIPSNVAVSDTRFVVNYYRLSADGRLLFGGGERYTPSPPADIVGFVRPHMENTFPQLRGRRIDHAWGGLVSVTTSRLPDVGHYGEVYFAHGYSGKGVILSTLSGKLLAEAITGDTSRLDLFSTLRPMPFPGGTALRGPLYVLGMLWYAMRDRIKH</sequence>
<dbReference type="Gene3D" id="3.30.9.10">
    <property type="entry name" value="D-Amino Acid Oxidase, subunit A, domain 2"/>
    <property type="match status" value="1"/>
</dbReference>
<evidence type="ECO:0000259" key="2">
    <source>
        <dbReference type="PROSITE" id="PS50206"/>
    </source>
</evidence>
<reference evidence="3 4" key="1">
    <citation type="submission" date="2024-06" db="EMBL/GenBank/DDBJ databases">
        <title>Genomic Encyclopedia of Type Strains, Phase IV (KMG-IV): sequencing the most valuable type-strain genomes for metagenomic binning, comparative biology and taxonomic classification.</title>
        <authorList>
            <person name="Goeker M."/>
        </authorList>
    </citation>
    <scope>NUCLEOTIDE SEQUENCE [LARGE SCALE GENOMIC DNA]</scope>
    <source>
        <strain evidence="3 4">DSM 100022</strain>
    </source>
</reference>
<proteinExistence type="predicted"/>
<dbReference type="EC" id="1.4.3.-" evidence="3"/>
<dbReference type="PANTHER" id="PTHR13847">
    <property type="entry name" value="SARCOSINE DEHYDROGENASE-RELATED"/>
    <property type="match status" value="1"/>
</dbReference>
<dbReference type="Proteomes" id="UP001549204">
    <property type="component" value="Unassembled WGS sequence"/>
</dbReference>
<accession>A0ABV2GLZ3</accession>
<dbReference type="InterPro" id="IPR001763">
    <property type="entry name" value="Rhodanese-like_dom"/>
</dbReference>
<comment type="caution">
    <text evidence="3">The sequence shown here is derived from an EMBL/GenBank/DDBJ whole genome shotgun (WGS) entry which is preliminary data.</text>
</comment>
<name>A0ABV2GLZ3_9HYPH</name>
<evidence type="ECO:0000256" key="1">
    <source>
        <dbReference type="ARBA" id="ARBA00023002"/>
    </source>
</evidence>